<dbReference type="InterPro" id="IPR049326">
    <property type="entry name" value="Rhodopsin_dom_fungi"/>
</dbReference>
<protein>
    <submittedName>
        <fullName evidence="9">Integral membrane protein</fullName>
    </submittedName>
</protein>
<dbReference type="PANTHER" id="PTHR33048">
    <property type="entry name" value="PTH11-LIKE INTEGRAL MEMBRANE PROTEIN (AFU_ORTHOLOGUE AFUA_5G11245)"/>
    <property type="match status" value="1"/>
</dbReference>
<evidence type="ECO:0000313" key="10">
    <source>
        <dbReference type="Proteomes" id="UP001465668"/>
    </source>
</evidence>
<keyword evidence="4 7" id="KW-0472">Membrane</keyword>
<feature type="region of interest" description="Disordered" evidence="6">
    <location>
        <begin position="282"/>
        <end position="324"/>
    </location>
</feature>
<feature type="transmembrane region" description="Helical" evidence="7">
    <location>
        <begin position="130"/>
        <end position="151"/>
    </location>
</feature>
<evidence type="ECO:0000259" key="8">
    <source>
        <dbReference type="Pfam" id="PF20684"/>
    </source>
</evidence>
<reference evidence="9 10" key="1">
    <citation type="submission" date="2024-02" db="EMBL/GenBank/DDBJ databases">
        <title>First draft genome assembly of two strains of Seiridium cardinale.</title>
        <authorList>
            <person name="Emiliani G."/>
            <person name="Scali E."/>
        </authorList>
    </citation>
    <scope>NUCLEOTIDE SEQUENCE [LARGE SCALE GENOMIC DNA]</scope>
    <source>
        <strain evidence="9 10">BM-138-000479</strain>
    </source>
</reference>
<keyword evidence="2 7" id="KW-0812">Transmembrane</keyword>
<comment type="caution">
    <text evidence="9">The sequence shown here is derived from an EMBL/GenBank/DDBJ whole genome shotgun (WGS) entry which is preliminary data.</text>
</comment>
<feature type="transmembrane region" description="Helical" evidence="7">
    <location>
        <begin position="46"/>
        <end position="72"/>
    </location>
</feature>
<feature type="transmembrane region" description="Helical" evidence="7">
    <location>
        <begin position="211"/>
        <end position="230"/>
    </location>
</feature>
<organism evidence="9 10">
    <name type="scientific">Seiridium cardinale</name>
    <dbReference type="NCBI Taxonomy" id="138064"/>
    <lineage>
        <taxon>Eukaryota</taxon>
        <taxon>Fungi</taxon>
        <taxon>Dikarya</taxon>
        <taxon>Ascomycota</taxon>
        <taxon>Pezizomycotina</taxon>
        <taxon>Sordariomycetes</taxon>
        <taxon>Xylariomycetidae</taxon>
        <taxon>Amphisphaeriales</taxon>
        <taxon>Sporocadaceae</taxon>
        <taxon>Seiridium</taxon>
    </lineage>
</organism>
<evidence type="ECO:0000256" key="2">
    <source>
        <dbReference type="ARBA" id="ARBA00022692"/>
    </source>
</evidence>
<evidence type="ECO:0000256" key="1">
    <source>
        <dbReference type="ARBA" id="ARBA00004141"/>
    </source>
</evidence>
<proteinExistence type="inferred from homology"/>
<dbReference type="Pfam" id="PF20684">
    <property type="entry name" value="Fung_rhodopsin"/>
    <property type="match status" value="1"/>
</dbReference>
<feature type="transmembrane region" description="Helical" evidence="7">
    <location>
        <begin position="250"/>
        <end position="272"/>
    </location>
</feature>
<feature type="transmembrane region" description="Helical" evidence="7">
    <location>
        <begin position="12"/>
        <end position="34"/>
    </location>
</feature>
<gene>
    <name evidence="9" type="ORF">SCAR479_01859</name>
</gene>
<feature type="domain" description="Rhodopsin" evidence="8">
    <location>
        <begin position="45"/>
        <end position="274"/>
    </location>
</feature>
<dbReference type="Proteomes" id="UP001465668">
    <property type="component" value="Unassembled WGS sequence"/>
</dbReference>
<comment type="similarity">
    <text evidence="5">Belongs to the SAT4 family.</text>
</comment>
<evidence type="ECO:0000256" key="7">
    <source>
        <dbReference type="SAM" id="Phobius"/>
    </source>
</evidence>
<accession>A0ABR2Y3P0</accession>
<dbReference type="InterPro" id="IPR052337">
    <property type="entry name" value="SAT4-like"/>
</dbReference>
<feature type="compositionally biased region" description="Polar residues" evidence="6">
    <location>
        <begin position="282"/>
        <end position="317"/>
    </location>
</feature>
<name>A0ABR2Y3P0_9PEZI</name>
<evidence type="ECO:0000256" key="6">
    <source>
        <dbReference type="SAM" id="MobiDB-lite"/>
    </source>
</evidence>
<evidence type="ECO:0000256" key="3">
    <source>
        <dbReference type="ARBA" id="ARBA00022989"/>
    </source>
</evidence>
<sequence length="346" mass="38165">MVLWDQGNHGVVAENTCWVLFAFITVILILRIVCRLQYSSGGLIRGLWYDDLITVLCWLVFLAACIVTSLGTHDGIGKHVSTFSTSEQLAKAVRWDIILCSISLWVFSLPKLAIVALLKRLLDYGTKTAILFGCLVITSQVTILVISVWCYSRCTPMSSMKDRCGNITVMIELGRFAAAYSALLDIFFALYPLPMVVGLKLELRSRIMISIMLSLTALASVVSIYKLVIYDDLWNLAKVDPTYAVAYMNMLNVAEGFVLLVTASLPALAPLVRRTAAQSTSSRGTWKSSQQPSSKDSYRSTRNSSLQTNKHANSDAGSSRGESRLYSSDAIPLVITLPRKDVKDVV</sequence>
<feature type="transmembrane region" description="Helical" evidence="7">
    <location>
        <begin position="178"/>
        <end position="199"/>
    </location>
</feature>
<dbReference type="PANTHER" id="PTHR33048:SF155">
    <property type="entry name" value="INTEGRAL MEMBRANE PROTEIN"/>
    <property type="match status" value="1"/>
</dbReference>
<comment type="subcellular location">
    <subcellularLocation>
        <location evidence="1">Membrane</location>
        <topology evidence="1">Multi-pass membrane protein</topology>
    </subcellularLocation>
</comment>
<evidence type="ECO:0000256" key="4">
    <source>
        <dbReference type="ARBA" id="ARBA00023136"/>
    </source>
</evidence>
<keyword evidence="10" id="KW-1185">Reference proteome</keyword>
<dbReference type="EMBL" id="JARVKM010000005">
    <property type="protein sequence ID" value="KAK9780673.1"/>
    <property type="molecule type" value="Genomic_DNA"/>
</dbReference>
<evidence type="ECO:0000256" key="5">
    <source>
        <dbReference type="ARBA" id="ARBA00038359"/>
    </source>
</evidence>
<keyword evidence="3 7" id="KW-1133">Transmembrane helix</keyword>
<evidence type="ECO:0000313" key="9">
    <source>
        <dbReference type="EMBL" id="KAK9780673.1"/>
    </source>
</evidence>